<evidence type="ECO:0000256" key="1">
    <source>
        <dbReference type="SAM" id="MobiDB-lite"/>
    </source>
</evidence>
<dbReference type="HOGENOM" id="CLU_2814752_0_0_1"/>
<evidence type="ECO:0000313" key="4">
    <source>
        <dbReference type="WormBase" id="C24H10.4"/>
    </source>
</evidence>
<dbReference type="WormBase" id="C24H10.4">
    <property type="protein sequence ID" value="CE04069"/>
    <property type="gene ID" value="WBGene00016070"/>
</dbReference>
<protein>
    <submittedName>
        <fullName evidence="2">BZIP domain-containing protein</fullName>
    </submittedName>
</protein>
<organism evidence="2 3">
    <name type="scientific">Caenorhabditis elegans</name>
    <dbReference type="NCBI Taxonomy" id="6239"/>
    <lineage>
        <taxon>Eukaryota</taxon>
        <taxon>Metazoa</taxon>
        <taxon>Ecdysozoa</taxon>
        <taxon>Nematoda</taxon>
        <taxon>Chromadorea</taxon>
        <taxon>Rhabditida</taxon>
        <taxon>Rhabditina</taxon>
        <taxon>Rhabditomorpha</taxon>
        <taxon>Rhabditoidea</taxon>
        <taxon>Rhabditidae</taxon>
        <taxon>Peloderinae</taxon>
        <taxon>Caenorhabditis</taxon>
    </lineage>
</organism>
<dbReference type="Proteomes" id="UP000001940">
    <property type="component" value="Chromosome X"/>
</dbReference>
<accession>Q18132</accession>
<dbReference type="Bgee" id="WBGene00016070">
    <property type="expression patterns" value="Expressed in anatomical system and 3 other cell types or tissues"/>
</dbReference>
<keyword evidence="3" id="KW-1185">Reference proteome</keyword>
<name>Q18132_CAEEL</name>
<sequence length="67" mass="7507">MGHISKSAAAKNASAKRARNGQVAKREAKKKYEELKTCIEFEGLTDGQIKKKLERIAKLSGKKMEWS</sequence>
<dbReference type="SMR" id="Q18132"/>
<proteinExistence type="predicted"/>
<feature type="region of interest" description="Disordered" evidence="1">
    <location>
        <begin position="1"/>
        <end position="29"/>
    </location>
</feature>
<feature type="compositionally biased region" description="Low complexity" evidence="1">
    <location>
        <begin position="1"/>
        <end position="13"/>
    </location>
</feature>
<dbReference type="KEGG" id="cel:CELE_C24H10.4"/>
<evidence type="ECO:0000313" key="3">
    <source>
        <dbReference type="Proteomes" id="UP000001940"/>
    </source>
</evidence>
<reference evidence="2 3" key="1">
    <citation type="journal article" date="1998" name="Science">
        <title>Genome sequence of the nematode C. elegans: a platform for investigating biology.</title>
        <authorList>
            <consortium name="The C. elegans sequencing consortium"/>
            <person name="Sulson J.E."/>
            <person name="Waterston R."/>
        </authorList>
    </citation>
    <scope>NUCLEOTIDE SEQUENCE [LARGE SCALE GENOMIC DNA]</scope>
    <source>
        <strain evidence="2 3">Bristol N2</strain>
    </source>
</reference>
<gene>
    <name evidence="2 4" type="ORF">C24H10.4</name>
    <name evidence="2" type="ORF">CELE_C24H10.4</name>
</gene>
<dbReference type="PIR" id="T15592">
    <property type="entry name" value="T15592"/>
</dbReference>
<dbReference type="PaxDb" id="6239-C24H10.4"/>
<evidence type="ECO:0000313" key="2">
    <source>
        <dbReference type="EMBL" id="CCD65555.1"/>
    </source>
</evidence>
<dbReference type="GeneID" id="182858"/>
<dbReference type="CTD" id="182858"/>
<dbReference type="AGR" id="WB:WBGene00016070"/>
<dbReference type="UCSC" id="C24H10.4">
    <property type="organism name" value="c. elegans"/>
</dbReference>
<dbReference type="InParanoid" id="Q18132"/>
<dbReference type="RefSeq" id="NP_508860.1">
    <property type="nucleotide sequence ID" value="NM_076459.3"/>
</dbReference>
<dbReference type="EMBL" id="BX284606">
    <property type="protein sequence ID" value="CCD65555.1"/>
    <property type="molecule type" value="Genomic_DNA"/>
</dbReference>
<dbReference type="AlphaFoldDB" id="Q18132"/>